<accession>A0A1I4K116</accession>
<name>A0A1I4K116_9FIRM</name>
<dbReference type="GO" id="GO:0043565">
    <property type="term" value="F:sequence-specific DNA binding"/>
    <property type="evidence" value="ECO:0007669"/>
    <property type="project" value="InterPro"/>
</dbReference>
<dbReference type="GO" id="GO:0003700">
    <property type="term" value="F:DNA-binding transcription factor activity"/>
    <property type="evidence" value="ECO:0007669"/>
    <property type="project" value="InterPro"/>
</dbReference>
<reference evidence="9 10" key="1">
    <citation type="submission" date="2016-10" db="EMBL/GenBank/DDBJ databases">
        <authorList>
            <person name="de Groot N.N."/>
        </authorList>
    </citation>
    <scope>NUCLEOTIDE SEQUENCE [LARGE SCALE GENOMIC DNA]</scope>
    <source>
        <strain evidence="9 10">ATCC 51327</strain>
    </source>
</reference>
<feature type="domain" description="Response regulatory" evidence="8">
    <location>
        <begin position="3"/>
        <end position="120"/>
    </location>
</feature>
<feature type="modified residue" description="4-aspartylphosphate" evidence="6">
    <location>
        <position position="55"/>
    </location>
</feature>
<protein>
    <recommendedName>
        <fullName evidence="1">Stage 0 sporulation protein A homolog</fullName>
    </recommendedName>
</protein>
<dbReference type="RefSeq" id="WP_089861948.1">
    <property type="nucleotide sequence ID" value="NZ_FOTI01000027.1"/>
</dbReference>
<dbReference type="InterPro" id="IPR018060">
    <property type="entry name" value="HTH_AraC"/>
</dbReference>
<gene>
    <name evidence="9" type="ORF">SAMN02983006_01869</name>
</gene>
<evidence type="ECO:0000313" key="9">
    <source>
        <dbReference type="EMBL" id="SFL72193.1"/>
    </source>
</evidence>
<dbReference type="Proteomes" id="UP000199006">
    <property type="component" value="Unassembled WGS sequence"/>
</dbReference>
<keyword evidence="6" id="KW-0597">Phosphoprotein</keyword>
<evidence type="ECO:0000256" key="3">
    <source>
        <dbReference type="ARBA" id="ARBA00023125"/>
    </source>
</evidence>
<proteinExistence type="predicted"/>
<dbReference type="InterPro" id="IPR011006">
    <property type="entry name" value="CheY-like_superfamily"/>
</dbReference>
<dbReference type="Pfam" id="PF12833">
    <property type="entry name" value="HTH_18"/>
    <property type="match status" value="1"/>
</dbReference>
<comment type="function">
    <text evidence="5">May play the central regulatory role in sporulation. It may be an element of the effector pathway responsible for the activation of sporulation genes in response to nutritional stress. Spo0A may act in concert with spo0H (a sigma factor) to control the expression of some genes that are critical to the sporulation process.</text>
</comment>
<keyword evidence="3" id="KW-0238">DNA-binding</keyword>
<evidence type="ECO:0000256" key="4">
    <source>
        <dbReference type="ARBA" id="ARBA00023163"/>
    </source>
</evidence>
<dbReference type="STRING" id="29563.SAMN02983006_01869"/>
<dbReference type="EMBL" id="FOTI01000027">
    <property type="protein sequence ID" value="SFL72193.1"/>
    <property type="molecule type" value="Genomic_DNA"/>
</dbReference>
<evidence type="ECO:0000259" key="7">
    <source>
        <dbReference type="PROSITE" id="PS01124"/>
    </source>
</evidence>
<evidence type="ECO:0000256" key="1">
    <source>
        <dbReference type="ARBA" id="ARBA00018672"/>
    </source>
</evidence>
<keyword evidence="10" id="KW-1185">Reference proteome</keyword>
<evidence type="ECO:0000256" key="2">
    <source>
        <dbReference type="ARBA" id="ARBA00023015"/>
    </source>
</evidence>
<evidence type="ECO:0000313" key="10">
    <source>
        <dbReference type="Proteomes" id="UP000199006"/>
    </source>
</evidence>
<dbReference type="SMART" id="SM00448">
    <property type="entry name" value="REC"/>
    <property type="match status" value="1"/>
</dbReference>
<keyword evidence="2" id="KW-0805">Transcription regulation</keyword>
<dbReference type="PROSITE" id="PS50110">
    <property type="entry name" value="RESPONSE_REGULATORY"/>
    <property type="match status" value="1"/>
</dbReference>
<dbReference type="PANTHER" id="PTHR43280">
    <property type="entry name" value="ARAC-FAMILY TRANSCRIPTIONAL REGULATOR"/>
    <property type="match status" value="1"/>
</dbReference>
<dbReference type="SMART" id="SM00342">
    <property type="entry name" value="HTH_ARAC"/>
    <property type="match status" value="1"/>
</dbReference>
<dbReference type="SUPFAM" id="SSF46689">
    <property type="entry name" value="Homeodomain-like"/>
    <property type="match status" value="2"/>
</dbReference>
<organism evidence="9 10">
    <name type="scientific">Halanaerobium salsuginis</name>
    <dbReference type="NCBI Taxonomy" id="29563"/>
    <lineage>
        <taxon>Bacteria</taxon>
        <taxon>Bacillati</taxon>
        <taxon>Bacillota</taxon>
        <taxon>Clostridia</taxon>
        <taxon>Halanaerobiales</taxon>
        <taxon>Halanaerobiaceae</taxon>
        <taxon>Halanaerobium</taxon>
    </lineage>
</organism>
<evidence type="ECO:0000256" key="6">
    <source>
        <dbReference type="PROSITE-ProRule" id="PRU00169"/>
    </source>
</evidence>
<dbReference type="PANTHER" id="PTHR43280:SF2">
    <property type="entry name" value="HTH-TYPE TRANSCRIPTIONAL REGULATOR EXSA"/>
    <property type="match status" value="1"/>
</dbReference>
<dbReference type="Gene3D" id="3.40.50.2300">
    <property type="match status" value="1"/>
</dbReference>
<dbReference type="InterPro" id="IPR001789">
    <property type="entry name" value="Sig_transdc_resp-reg_receiver"/>
</dbReference>
<dbReference type="GO" id="GO:0000160">
    <property type="term" value="P:phosphorelay signal transduction system"/>
    <property type="evidence" value="ECO:0007669"/>
    <property type="project" value="InterPro"/>
</dbReference>
<evidence type="ECO:0000259" key="8">
    <source>
        <dbReference type="PROSITE" id="PS50110"/>
    </source>
</evidence>
<dbReference type="PROSITE" id="PS01124">
    <property type="entry name" value="HTH_ARAC_FAMILY_2"/>
    <property type="match status" value="1"/>
</dbReference>
<dbReference type="CDD" id="cd17536">
    <property type="entry name" value="REC_YesN-like"/>
    <property type="match status" value="1"/>
</dbReference>
<keyword evidence="4" id="KW-0804">Transcription</keyword>
<dbReference type="InterPro" id="IPR009057">
    <property type="entry name" value="Homeodomain-like_sf"/>
</dbReference>
<feature type="domain" description="HTH araC/xylS-type" evidence="7">
    <location>
        <begin position="439"/>
        <end position="537"/>
    </location>
</feature>
<dbReference type="SUPFAM" id="SSF52172">
    <property type="entry name" value="CheY-like"/>
    <property type="match status" value="1"/>
</dbReference>
<dbReference type="OrthoDB" id="9794370at2"/>
<dbReference type="Pfam" id="PF00072">
    <property type="entry name" value="Response_reg"/>
    <property type="match status" value="1"/>
</dbReference>
<evidence type="ECO:0000256" key="5">
    <source>
        <dbReference type="ARBA" id="ARBA00024867"/>
    </source>
</evidence>
<dbReference type="Gene3D" id="1.10.10.60">
    <property type="entry name" value="Homeodomain-like"/>
    <property type="match status" value="2"/>
</dbReference>
<sequence>MLKVMIVEDDIFDYTHLKDLINWNKYGFQITEQIKNVAAAKQKLKTEKIDLIITDMKMPGQSGVDLIAFAAKNYPQIINIVLSGYRDFDYVKKSLKLGAEDYILKHELKKSKLLALLNQIKASLKESEINDNSNIFTESFLVDQRDILVQNFADKLVKGYFEDKIKPKRELELLGINFEFKKMIIALGQFDDHQILQEKYPAAKLVSLKKSFINMAAEILRENGKSFAVLKGEKYFLLLFSFTNKSELEITNNVTSAVNRIKSALKNYLNITASIAVGEIVDDPMQIQIEYEKVAELLQEKFYQGKDKIIYYNKESRNNGEHFSLDIKTEKKLHNYLVNQNPAALTAELESIFCKIAKYKPSLGVVKLTFISLINIVNTVIKDNKLAKDKIYPENQNLYQQLDKFNTLTEFQSWLQEIYKNLSNELAAKQGSNYSDLIRKTTTYLKKNYSQDITLTSTAKLVGVSYSYLSRKFKEECGLGFSDYLNDLRIKAAKKLINQGNINFKEIVKQVGFNNYNYFFKVFKDIEGITPSEYLEKNSSGLV</sequence>
<dbReference type="AlphaFoldDB" id="A0A1I4K116"/>